<dbReference type="Proteomes" id="UP000320475">
    <property type="component" value="Unassembled WGS sequence"/>
</dbReference>
<sequence>MNPIRRPAFASSPPSPDTIQHIPDDSNGTLMVSSPKIHHHRHRGMFSRCTAKLTCVCRSRRARLFILVTIISIATLITTFILSEDDSIIGIKMRMVPEFYFSCIAPPLGGLLLGKRKNDGVLCSKRVVDAIVDVDAFAFHGLGHSLDYTNDIDCSKPGPSGHDSEACKPEWITYSTTCSESLNQLAEHVHHAGMRFTVFGVGTSWKGFVSDADDVVLLPSSSIHCSASYISATFKNMSSPLVFMSERGLWPQVWLSEKFKQKSPEVESPYIYLNAGTYLGYAWAIADVASTVYRGDCTDDQRTFINAYLDDIGFVNHSTSRRDVYASKPHMLNNLEYHTYITLDWYNQLTNSMYKETMGTFDFNQFDKTGVVKNTITNGRPCIFHQNGDKSKQILPEFRKRVGTSAHS</sequence>
<evidence type="ECO:0000313" key="4">
    <source>
        <dbReference type="Proteomes" id="UP000320475"/>
    </source>
</evidence>
<evidence type="ECO:0000313" key="3">
    <source>
        <dbReference type="EMBL" id="TPX42404.1"/>
    </source>
</evidence>
<name>A0A507CTA6_9FUNG</name>
<organism evidence="3 4">
    <name type="scientific">Synchytrium endobioticum</name>
    <dbReference type="NCBI Taxonomy" id="286115"/>
    <lineage>
        <taxon>Eukaryota</taxon>
        <taxon>Fungi</taxon>
        <taxon>Fungi incertae sedis</taxon>
        <taxon>Chytridiomycota</taxon>
        <taxon>Chytridiomycota incertae sedis</taxon>
        <taxon>Chytridiomycetes</taxon>
        <taxon>Synchytriales</taxon>
        <taxon>Synchytriaceae</taxon>
        <taxon>Synchytrium</taxon>
    </lineage>
</organism>
<dbReference type="AlphaFoldDB" id="A0A507CTA6"/>
<keyword evidence="1" id="KW-1133">Transmembrane helix</keyword>
<dbReference type="CDD" id="cd22997">
    <property type="entry name" value="GT_LH"/>
    <property type="match status" value="1"/>
</dbReference>
<dbReference type="Pfam" id="PF25342">
    <property type="entry name" value="GT_PLOD"/>
    <property type="match status" value="1"/>
</dbReference>
<comment type="caution">
    <text evidence="3">The sequence shown here is derived from an EMBL/GenBank/DDBJ whole genome shotgun (WGS) entry which is preliminary data.</text>
</comment>
<gene>
    <name evidence="3" type="ORF">SeLEV6574_g05620</name>
</gene>
<keyword evidence="1" id="KW-0472">Membrane</keyword>
<evidence type="ECO:0000259" key="2">
    <source>
        <dbReference type="Pfam" id="PF25342"/>
    </source>
</evidence>
<dbReference type="OrthoDB" id="69177at2759"/>
<feature type="transmembrane region" description="Helical" evidence="1">
    <location>
        <begin position="64"/>
        <end position="83"/>
    </location>
</feature>
<proteinExistence type="predicted"/>
<protein>
    <recommendedName>
        <fullName evidence="2">PLOD1-3-like GT domain-containing protein</fullName>
    </recommendedName>
</protein>
<feature type="domain" description="PLOD1-3-like GT" evidence="2">
    <location>
        <begin position="226"/>
        <end position="312"/>
    </location>
</feature>
<dbReference type="InterPro" id="IPR057589">
    <property type="entry name" value="GT_PLOD"/>
</dbReference>
<keyword evidence="1" id="KW-0812">Transmembrane</keyword>
<dbReference type="EMBL" id="QEAM01000273">
    <property type="protein sequence ID" value="TPX42404.1"/>
    <property type="molecule type" value="Genomic_DNA"/>
</dbReference>
<dbReference type="VEuPathDB" id="FungiDB:SeMB42_g06360"/>
<evidence type="ECO:0000256" key="1">
    <source>
        <dbReference type="SAM" id="Phobius"/>
    </source>
</evidence>
<reference evidence="3 4" key="1">
    <citation type="journal article" date="2019" name="Sci. Rep.">
        <title>Comparative genomics of chytrid fungi reveal insights into the obligate biotrophic and pathogenic lifestyle of Synchytrium endobioticum.</title>
        <authorList>
            <person name="van de Vossenberg B.T.L.H."/>
            <person name="Warris S."/>
            <person name="Nguyen H.D.T."/>
            <person name="van Gent-Pelzer M.P.E."/>
            <person name="Joly D.L."/>
            <person name="van de Geest H.C."/>
            <person name="Bonants P.J.M."/>
            <person name="Smith D.S."/>
            <person name="Levesque C.A."/>
            <person name="van der Lee T.A.J."/>
        </authorList>
    </citation>
    <scope>NUCLEOTIDE SEQUENCE [LARGE SCALE GENOMIC DNA]</scope>
    <source>
        <strain evidence="3 4">LEV6574</strain>
    </source>
</reference>
<accession>A0A507CTA6</accession>